<dbReference type="Pfam" id="PF00370">
    <property type="entry name" value="FGGY_N"/>
    <property type="match status" value="1"/>
</dbReference>
<dbReference type="PIRSF" id="PIRSF000538">
    <property type="entry name" value="GlpK"/>
    <property type="match status" value="1"/>
</dbReference>
<dbReference type="Gene3D" id="3.30.420.40">
    <property type="match status" value="2"/>
</dbReference>
<name>A0A1M5TUY1_9BACT</name>
<keyword evidence="3 4" id="KW-0418">Kinase</keyword>
<dbReference type="InterPro" id="IPR043129">
    <property type="entry name" value="ATPase_NBD"/>
</dbReference>
<evidence type="ECO:0000256" key="1">
    <source>
        <dbReference type="ARBA" id="ARBA00009156"/>
    </source>
</evidence>
<reference evidence="8" key="1">
    <citation type="submission" date="2016-11" db="EMBL/GenBank/DDBJ databases">
        <authorList>
            <person name="Varghese N."/>
            <person name="Submissions S."/>
        </authorList>
    </citation>
    <scope>NUCLEOTIDE SEQUENCE [LARGE SCALE GENOMIC DNA]</scope>
    <source>
        <strain evidence="8">DSM 15807</strain>
    </source>
</reference>
<feature type="domain" description="Carbohydrate kinase FGGY C-terminal" evidence="6">
    <location>
        <begin position="260"/>
        <end position="454"/>
    </location>
</feature>
<dbReference type="GO" id="GO:0016773">
    <property type="term" value="F:phosphotransferase activity, alcohol group as acceptor"/>
    <property type="evidence" value="ECO:0007669"/>
    <property type="project" value="InterPro"/>
</dbReference>
<evidence type="ECO:0000256" key="2">
    <source>
        <dbReference type="ARBA" id="ARBA00022679"/>
    </source>
</evidence>
<dbReference type="InterPro" id="IPR018484">
    <property type="entry name" value="FGGY_N"/>
</dbReference>
<gene>
    <name evidence="7" type="ORF">SAMN02745199_1492</name>
</gene>
<dbReference type="InterPro" id="IPR000577">
    <property type="entry name" value="Carb_kinase_FGGY"/>
</dbReference>
<dbReference type="GO" id="GO:0016301">
    <property type="term" value="F:kinase activity"/>
    <property type="evidence" value="ECO:0007669"/>
    <property type="project" value="UniProtKB-KW"/>
</dbReference>
<dbReference type="Pfam" id="PF02782">
    <property type="entry name" value="FGGY_C"/>
    <property type="match status" value="1"/>
</dbReference>
<dbReference type="SUPFAM" id="SSF53067">
    <property type="entry name" value="Actin-like ATPase domain"/>
    <property type="match status" value="2"/>
</dbReference>
<dbReference type="OrthoDB" id="39631at2"/>
<dbReference type="EMBL" id="FQXN01000006">
    <property type="protein sequence ID" value="SHH54587.1"/>
    <property type="molecule type" value="Genomic_DNA"/>
</dbReference>
<dbReference type="InterPro" id="IPR018485">
    <property type="entry name" value="FGGY_C"/>
</dbReference>
<dbReference type="Proteomes" id="UP000242592">
    <property type="component" value="Unassembled WGS sequence"/>
</dbReference>
<dbReference type="AlphaFoldDB" id="A0A1M5TUY1"/>
<evidence type="ECO:0000259" key="5">
    <source>
        <dbReference type="Pfam" id="PF00370"/>
    </source>
</evidence>
<accession>A0A1M5TUY1</accession>
<dbReference type="PANTHER" id="PTHR43095">
    <property type="entry name" value="SUGAR KINASE"/>
    <property type="match status" value="1"/>
</dbReference>
<evidence type="ECO:0000313" key="7">
    <source>
        <dbReference type="EMBL" id="SHH54587.1"/>
    </source>
</evidence>
<evidence type="ECO:0000259" key="6">
    <source>
        <dbReference type="Pfam" id="PF02782"/>
    </source>
</evidence>
<keyword evidence="8" id="KW-1185">Reference proteome</keyword>
<feature type="domain" description="Carbohydrate kinase FGGY N-terminal" evidence="5">
    <location>
        <begin position="2"/>
        <end position="247"/>
    </location>
</feature>
<proteinExistence type="inferred from homology"/>
<dbReference type="PANTHER" id="PTHR43095:SF5">
    <property type="entry name" value="XYLULOSE KINASE"/>
    <property type="match status" value="1"/>
</dbReference>
<dbReference type="PROSITE" id="PS00445">
    <property type="entry name" value="FGGY_KINASES_2"/>
    <property type="match status" value="1"/>
</dbReference>
<dbReference type="CDD" id="cd07804">
    <property type="entry name" value="ASKHA_NBD_FGGY_RrXK-like"/>
    <property type="match status" value="1"/>
</dbReference>
<evidence type="ECO:0000313" key="8">
    <source>
        <dbReference type="Proteomes" id="UP000242592"/>
    </source>
</evidence>
<dbReference type="InterPro" id="IPR050406">
    <property type="entry name" value="FGGY_Carb_Kinase"/>
</dbReference>
<dbReference type="RefSeq" id="WP_073073707.1">
    <property type="nucleotide sequence ID" value="NZ_FQXN01000006.1"/>
</dbReference>
<evidence type="ECO:0000256" key="3">
    <source>
        <dbReference type="ARBA" id="ARBA00022777"/>
    </source>
</evidence>
<evidence type="ECO:0000256" key="4">
    <source>
        <dbReference type="RuleBase" id="RU003733"/>
    </source>
</evidence>
<protein>
    <submittedName>
        <fullName evidence="7">Xylulokinase</fullName>
    </submittedName>
</protein>
<dbReference type="GO" id="GO:0005975">
    <property type="term" value="P:carbohydrate metabolic process"/>
    <property type="evidence" value="ECO:0007669"/>
    <property type="project" value="InterPro"/>
</dbReference>
<organism evidence="7 8">
    <name type="scientific">Thermosipho atlanticus DSM 15807</name>
    <dbReference type="NCBI Taxonomy" id="1123380"/>
    <lineage>
        <taxon>Bacteria</taxon>
        <taxon>Thermotogati</taxon>
        <taxon>Thermotogota</taxon>
        <taxon>Thermotogae</taxon>
        <taxon>Thermotogales</taxon>
        <taxon>Fervidobacteriaceae</taxon>
        <taxon>Thermosipho</taxon>
    </lineage>
</organism>
<comment type="similarity">
    <text evidence="1 4">Belongs to the FGGY kinase family.</text>
</comment>
<dbReference type="STRING" id="1123380.SAMN02745199_1492"/>
<sequence length="506" mass="57038">MYLIGLDIGTQGAKGILVDLEGKIINEAYREYDVLTPKSNWAEQWPDVWLKASLEIIKELIEKSNVNKAEIGGISLSGLYGGSGIPVDKNLNPLRPCLIWMDRRAVEETEWVKNKVDKQTLFKITGNYVDSYYGFTKMLWIKNKEPDIWKRIYKFVTPKDYVIYHLTGKVVIDYSSAGNIGGIFDLNKLYWSEELCNEFGIPISYLPEKIVRSSEIVGFVSREASQNCGLLEGTPVVAGGIDAPVAQLSAGAMFEGEHVAMVGTSMCWGTINKKEKPVFGLVNFPYVIDDLEKIYTFGGSATTGALAKWFKEEFGEVETLVGKRLSKSPYEIFDDEVSKIKPGSEGLVILPYFMGERSPIWDPYARGLIFGLSLYHKREHIYRALMEAGAYALRHNIEEGKKAGLKINEECYLVGGVAKSSVWTKIFADVTGYKMKRVSNQVEAPYGDAFLAALGVGVINSPTKIKEWVKYSEPIVPDFGVKEIYDRYYEIYIELYQKNKELFKKL</sequence>
<dbReference type="InterPro" id="IPR018483">
    <property type="entry name" value="Carb_kinase_FGGY_CS"/>
</dbReference>
<keyword evidence="2 4" id="KW-0808">Transferase</keyword>